<dbReference type="EMBL" id="BAAAZD010000002">
    <property type="protein sequence ID" value="GAA4005784.1"/>
    <property type="molecule type" value="Genomic_DNA"/>
</dbReference>
<protein>
    <submittedName>
        <fullName evidence="2">Glycosyltransferase family 4 protein</fullName>
    </submittedName>
</protein>
<name>A0ABP7S2J6_9SPHN</name>
<dbReference type="PANTHER" id="PTHR12526">
    <property type="entry name" value="GLYCOSYLTRANSFERASE"/>
    <property type="match status" value="1"/>
</dbReference>
<gene>
    <name evidence="2" type="ORF">GCM10022211_17690</name>
</gene>
<dbReference type="Pfam" id="PF00534">
    <property type="entry name" value="Glycos_transf_1"/>
    <property type="match status" value="1"/>
</dbReference>
<accession>A0ABP7S2J6</accession>
<feature type="domain" description="Glycosyl transferase family 1" evidence="1">
    <location>
        <begin position="169"/>
        <end position="326"/>
    </location>
</feature>
<reference evidence="3" key="1">
    <citation type="journal article" date="2019" name="Int. J. Syst. Evol. Microbiol.">
        <title>The Global Catalogue of Microorganisms (GCM) 10K type strain sequencing project: providing services to taxonomists for standard genome sequencing and annotation.</title>
        <authorList>
            <consortium name="The Broad Institute Genomics Platform"/>
            <consortium name="The Broad Institute Genome Sequencing Center for Infectious Disease"/>
            <person name="Wu L."/>
            <person name="Ma J."/>
        </authorList>
    </citation>
    <scope>NUCLEOTIDE SEQUENCE [LARGE SCALE GENOMIC DNA]</scope>
    <source>
        <strain evidence="3">JCM 16603</strain>
    </source>
</reference>
<organism evidence="2 3">
    <name type="scientific">Sphingomonas humi</name>
    <dbReference type="NCBI Taxonomy" id="335630"/>
    <lineage>
        <taxon>Bacteria</taxon>
        <taxon>Pseudomonadati</taxon>
        <taxon>Pseudomonadota</taxon>
        <taxon>Alphaproteobacteria</taxon>
        <taxon>Sphingomonadales</taxon>
        <taxon>Sphingomonadaceae</taxon>
        <taxon>Sphingomonas</taxon>
    </lineage>
</organism>
<dbReference type="CDD" id="cd03801">
    <property type="entry name" value="GT4_PimA-like"/>
    <property type="match status" value="1"/>
</dbReference>
<evidence type="ECO:0000313" key="3">
    <source>
        <dbReference type="Proteomes" id="UP001501310"/>
    </source>
</evidence>
<evidence type="ECO:0000259" key="1">
    <source>
        <dbReference type="Pfam" id="PF00534"/>
    </source>
</evidence>
<dbReference type="Proteomes" id="UP001501310">
    <property type="component" value="Unassembled WGS sequence"/>
</dbReference>
<dbReference type="SUPFAM" id="SSF53756">
    <property type="entry name" value="UDP-Glycosyltransferase/glycogen phosphorylase"/>
    <property type="match status" value="1"/>
</dbReference>
<dbReference type="RefSeq" id="WP_344709899.1">
    <property type="nucleotide sequence ID" value="NZ_BAAAZD010000002.1"/>
</dbReference>
<proteinExistence type="predicted"/>
<dbReference type="Gene3D" id="3.40.50.2000">
    <property type="entry name" value="Glycogen Phosphorylase B"/>
    <property type="match status" value="1"/>
</dbReference>
<evidence type="ECO:0000313" key="2">
    <source>
        <dbReference type="EMBL" id="GAA4005784.1"/>
    </source>
</evidence>
<dbReference type="InterPro" id="IPR001296">
    <property type="entry name" value="Glyco_trans_1"/>
</dbReference>
<sequence length="349" mass="39262">MKVAVVNSMAPFVWGGAEELASHLIRNLRDQGLEAHDYRIPFAWEPYTGLPFEIARSKLLRFDDYDRVISLKFPVYCLEAEHHTTWLIHQFRQAYDLWNSPYCGIPHDAAGIRVRNIIHDEDRRVFTSRERLFTISEEISRRLRDATGVVARPLRAPLNDPQLFQGGPDEGYILAPGRVNAAKRQSLLVRAAAKLPANCRLIVAGPPESDEDARALHELVERHSLEDKVELDLRFLSREELARYVNHSRAVAYIPFQEDSYGYVTMEAFEAGKPVVTSNDAGELLEIVKHGHTGQVAEPTPEALAAAMDRYISNGRLAASHGMAAREGWRSLGINWGNTIEALLGTRSC</sequence>
<keyword evidence="3" id="KW-1185">Reference proteome</keyword>
<comment type="caution">
    <text evidence="2">The sequence shown here is derived from an EMBL/GenBank/DDBJ whole genome shotgun (WGS) entry which is preliminary data.</text>
</comment>